<proteinExistence type="predicted"/>
<keyword evidence="2" id="KW-0677">Repeat</keyword>
<dbReference type="SUPFAM" id="SSF53098">
    <property type="entry name" value="Ribonuclease H-like"/>
    <property type="match status" value="1"/>
</dbReference>
<dbReference type="InterPro" id="IPR027417">
    <property type="entry name" value="P-loop_NTPase"/>
</dbReference>
<dbReference type="GO" id="GO:0070034">
    <property type="term" value="F:telomerase RNA binding"/>
    <property type="evidence" value="ECO:0007669"/>
    <property type="project" value="TreeGrafter"/>
</dbReference>
<organism evidence="5 6">
    <name type="scientific">Mugilogobius chulae</name>
    <name type="common">yellowstripe goby</name>
    <dbReference type="NCBI Taxonomy" id="88201"/>
    <lineage>
        <taxon>Eukaryota</taxon>
        <taxon>Metazoa</taxon>
        <taxon>Chordata</taxon>
        <taxon>Craniata</taxon>
        <taxon>Vertebrata</taxon>
        <taxon>Euteleostomi</taxon>
        <taxon>Actinopterygii</taxon>
        <taxon>Neopterygii</taxon>
        <taxon>Teleostei</taxon>
        <taxon>Neoteleostei</taxon>
        <taxon>Acanthomorphata</taxon>
        <taxon>Gobiaria</taxon>
        <taxon>Gobiiformes</taxon>
        <taxon>Gobioidei</taxon>
        <taxon>Gobiidae</taxon>
        <taxon>Gobionellinae</taxon>
        <taxon>Mugilogobius</taxon>
    </lineage>
</organism>
<dbReference type="InterPro" id="IPR052652">
    <property type="entry name" value="Telomerase_Complex_Comp"/>
</dbReference>
<evidence type="ECO:0000256" key="2">
    <source>
        <dbReference type="ARBA" id="ARBA00022737"/>
    </source>
</evidence>
<dbReference type="PANTHER" id="PTHR44791:SF1">
    <property type="entry name" value="TELOMERASE PROTEIN COMPONENT 1"/>
    <property type="match status" value="1"/>
</dbReference>
<dbReference type="InterPro" id="IPR012337">
    <property type="entry name" value="RNaseH-like_sf"/>
</dbReference>
<sequence length="1474" mass="163662">MRVAVVTDNAANIVLSVDVLKDAGQWPEVQLVRCAGHTLQLCVNSAIKQDPVARTVGAARRLVAHFKKGHKAKTGLKEKQEQQRVPQHELIQDVATRWNSTCYMLERLLEQRWPITALSSAPDGLSVTELEIRQFEALYPDAAQERMFCYFRDSNITNSVPVAWRADFAPESREAESKMSALKRRLRESEAKVTENYPSEWGGVVDGKPHLKNLESFRKDVLEDLWAAVKEQFIESADESTVSSEESEQEAHQENLCRQFFGRSKLVSAAVTLVEQAQSKGGLLVLEGGAGEGKTVFMAALGHALKTTKMKPAPREVLSYSAAASRSSRPEPKTTRDVISYSTGASQSARSVENLLRFLIKSLTKNKESEKETPLPQSYQELVSEFHCILSEHKKNSPLVVLVDGVDLLQDGSGHVISDWIPQHLPQGVCLVISVPTSSSLLQTLVKKKGTLLFTLTQLTATDRKEIVQKRLDTFGKKLSDSAFNNQVQTLIMKKGAASPLYLQLACEDLKNFASFDKLKDSLQTLPQSLPQLVLFSLDRLCSEHRGILGLRWALAALTVSSTGLKERDLYAVMNTCNDLSTLQGALSWDRALDLSRKPRGRIPMANFTRIFHSLQSCLKSFFPPTETDRSRAHLVLAAHLWTSADPMGADTFLHCEASSLMQLPLSLCHQLYQSLNYLGHRIPPASLFVALVWPALFVQQALNEPPQTSAHAWAQSMMGKGGVRAVKWLNNTESNLEMSALVSSFSSEPSCLVLSPDGHMMVVGTDEGLCTSSTHKLDKLWLVTIVRSQFGLLLLVFALLGSVSGEVRVWSVSSASCLGCFQAHTGSTEVLTFIDNGRRLLTAGADHMLQLWSGGLGRSVTTLKSEKCLSEPPQKRRRAPPTDPALCVSVTGDTAAVGTKKTSNSTVWTQALILWDLSSTRPSKSLHHCHRDWISGCAWTEGCVVSSSNDGRLCFWDLETGKRVKEICWNSSLTSVCCQGSYVASGCSDGGLHVWNWESAVEVCHISAHEEYINHCALITDAKESNSEDLIVATASEDGTVKVWRPLQVEHCSSFMGHTGAIRSVVPKMESSELLTVSEDGSVRCWDWDKESPPLRKDSVTALCFDQTNSLVLAGFDCGLVELWQNNRIIGHKQIQVALFMTCDLNISDLRLDLTCDLNISDLRLDLTCDLNITTNMISAEPISQRRYQIQQNSAPISDSSIGSCFRRSRRFDSHPKVIFNLMEFAFGGDCQFHSSFGNLILLSTEDEEDEKKSKEREIAPLITAATVDNVLPNFQRETSNLSPSIKMRHRERQTWDKTGSNFIVCGDVKGNMFFNLPPELSSWSSRKPAHTDRITALRLTKHNIISASHDKSIKIWDRETKKQLGMFVCTAPVVCLEVNPKTQLNSCVETNWETSTSSPGPNNVFEAEQRHYITGEECLIGGRRVQVMKVQQCPTRASTSEEVAKAFPRLEPNIIDPWLERLLRKTPNAHFL</sequence>
<comment type="caution">
    <text evidence="5">The sequence shown here is derived from an EMBL/GenBank/DDBJ whole genome shotgun (WGS) entry which is preliminary data.</text>
</comment>
<keyword evidence="6" id="KW-1185">Reference proteome</keyword>
<dbReference type="SUPFAM" id="SSF52540">
    <property type="entry name" value="P-loop containing nucleoside triphosphate hydrolases"/>
    <property type="match status" value="1"/>
</dbReference>
<protein>
    <recommendedName>
        <fullName evidence="4">NACHT domain-containing protein</fullName>
    </recommendedName>
</protein>
<dbReference type="Gene3D" id="2.130.10.10">
    <property type="entry name" value="YVTN repeat-like/Quinoprotein amine dehydrogenase"/>
    <property type="match status" value="3"/>
</dbReference>
<dbReference type="Proteomes" id="UP001460270">
    <property type="component" value="Unassembled WGS sequence"/>
</dbReference>
<dbReference type="SUPFAM" id="SSF50978">
    <property type="entry name" value="WD40 repeat-like"/>
    <property type="match status" value="1"/>
</dbReference>
<dbReference type="InterPro" id="IPR001680">
    <property type="entry name" value="WD40_rpt"/>
</dbReference>
<dbReference type="GO" id="GO:0000722">
    <property type="term" value="P:telomere maintenance via recombination"/>
    <property type="evidence" value="ECO:0007669"/>
    <property type="project" value="TreeGrafter"/>
</dbReference>
<evidence type="ECO:0000259" key="4">
    <source>
        <dbReference type="PROSITE" id="PS50837"/>
    </source>
</evidence>
<feature type="repeat" description="WD" evidence="3">
    <location>
        <begin position="928"/>
        <end position="967"/>
    </location>
</feature>
<dbReference type="PROSITE" id="PS00678">
    <property type="entry name" value="WD_REPEATS_1"/>
    <property type="match status" value="1"/>
</dbReference>
<dbReference type="Pfam" id="PF25047">
    <property type="entry name" value="Beta-prop_TEP1_2nd"/>
    <property type="match status" value="1"/>
</dbReference>
<feature type="repeat" description="WD" evidence="3">
    <location>
        <begin position="822"/>
        <end position="854"/>
    </location>
</feature>
<feature type="domain" description="NACHT" evidence="4">
    <location>
        <begin position="282"/>
        <end position="507"/>
    </location>
</feature>
<evidence type="ECO:0000313" key="6">
    <source>
        <dbReference type="Proteomes" id="UP001460270"/>
    </source>
</evidence>
<dbReference type="Pfam" id="PF25048">
    <property type="entry name" value="Beta-prop_TEP1_C"/>
    <property type="match status" value="1"/>
</dbReference>
<dbReference type="InterPro" id="IPR036322">
    <property type="entry name" value="WD40_repeat_dom_sf"/>
</dbReference>
<dbReference type="PANTHER" id="PTHR44791">
    <property type="entry name" value="TELOMERASE PROTEIN COMPONENT 1 TEP1"/>
    <property type="match status" value="1"/>
</dbReference>
<dbReference type="InterPro" id="IPR019775">
    <property type="entry name" value="WD40_repeat_CS"/>
</dbReference>
<dbReference type="GO" id="GO:0005697">
    <property type="term" value="C:telomerase holoenzyme complex"/>
    <property type="evidence" value="ECO:0007669"/>
    <property type="project" value="TreeGrafter"/>
</dbReference>
<dbReference type="Gene3D" id="3.40.50.300">
    <property type="entry name" value="P-loop containing nucleotide triphosphate hydrolases"/>
    <property type="match status" value="1"/>
</dbReference>
<dbReference type="SMART" id="SM00320">
    <property type="entry name" value="WD40"/>
    <property type="match status" value="7"/>
</dbReference>
<dbReference type="PROSITE" id="PS50294">
    <property type="entry name" value="WD_REPEATS_REGION"/>
    <property type="match status" value="3"/>
</dbReference>
<evidence type="ECO:0000256" key="1">
    <source>
        <dbReference type="ARBA" id="ARBA00022574"/>
    </source>
</evidence>
<keyword evidence="1 3" id="KW-0853">WD repeat</keyword>
<dbReference type="InterPro" id="IPR056829">
    <property type="entry name" value="Beta-prop_TEP1_2nd"/>
</dbReference>
<gene>
    <name evidence="5" type="ORF">WMY93_000722</name>
</gene>
<evidence type="ECO:0000256" key="3">
    <source>
        <dbReference type="PROSITE-ProRule" id="PRU00221"/>
    </source>
</evidence>
<name>A0AAW0Q032_9GOBI</name>
<dbReference type="GO" id="GO:0003720">
    <property type="term" value="F:telomerase activity"/>
    <property type="evidence" value="ECO:0007669"/>
    <property type="project" value="TreeGrafter"/>
</dbReference>
<dbReference type="Pfam" id="PF00400">
    <property type="entry name" value="WD40"/>
    <property type="match status" value="1"/>
</dbReference>
<feature type="repeat" description="WD" evidence="3">
    <location>
        <begin position="1329"/>
        <end position="1368"/>
    </location>
</feature>
<dbReference type="PROSITE" id="PS50082">
    <property type="entry name" value="WD_REPEATS_2"/>
    <property type="match status" value="4"/>
</dbReference>
<feature type="repeat" description="WD" evidence="3">
    <location>
        <begin position="1056"/>
        <end position="1088"/>
    </location>
</feature>
<accession>A0AAW0Q032</accession>
<dbReference type="InterPro" id="IPR056828">
    <property type="entry name" value="Beta-prop_TEP1_C"/>
</dbReference>
<dbReference type="PROSITE" id="PS50837">
    <property type="entry name" value="NACHT"/>
    <property type="match status" value="1"/>
</dbReference>
<dbReference type="Pfam" id="PF05729">
    <property type="entry name" value="NACHT"/>
    <property type="match status" value="1"/>
</dbReference>
<dbReference type="EMBL" id="JBBPFD010000001">
    <property type="protein sequence ID" value="KAK7944994.1"/>
    <property type="molecule type" value="Genomic_DNA"/>
</dbReference>
<dbReference type="InterPro" id="IPR015943">
    <property type="entry name" value="WD40/YVTN_repeat-like_dom_sf"/>
</dbReference>
<reference evidence="6" key="1">
    <citation type="submission" date="2024-04" db="EMBL/GenBank/DDBJ databases">
        <title>Salinicola lusitanus LLJ914,a marine bacterium isolated from the Okinawa Trough.</title>
        <authorList>
            <person name="Li J."/>
        </authorList>
    </citation>
    <scope>NUCLEOTIDE SEQUENCE [LARGE SCALE GENOMIC DNA]</scope>
</reference>
<dbReference type="InterPro" id="IPR007111">
    <property type="entry name" value="NACHT_NTPase"/>
</dbReference>
<evidence type="ECO:0000313" key="5">
    <source>
        <dbReference type="EMBL" id="KAK7944994.1"/>
    </source>
</evidence>